<dbReference type="InterPro" id="IPR007698">
    <property type="entry name" value="AlaDH/PNT_NAD(H)-bd"/>
</dbReference>
<dbReference type="EMBL" id="CP021781">
    <property type="protein sequence ID" value="AXA33130.1"/>
    <property type="molecule type" value="Genomic_DNA"/>
</dbReference>
<dbReference type="SMART" id="SM01003">
    <property type="entry name" value="AlaDh_PNT_N"/>
    <property type="match status" value="1"/>
</dbReference>
<dbReference type="CDD" id="cd12181">
    <property type="entry name" value="ceo_syn"/>
    <property type="match status" value="1"/>
</dbReference>
<evidence type="ECO:0000259" key="3">
    <source>
        <dbReference type="SMART" id="SM01003"/>
    </source>
</evidence>
<dbReference type="EMBL" id="CP043424">
    <property type="protein sequence ID" value="QIW11359.1"/>
    <property type="molecule type" value="Genomic_DNA"/>
</dbReference>
<evidence type="ECO:0000259" key="2">
    <source>
        <dbReference type="SMART" id="SM01002"/>
    </source>
</evidence>
<dbReference type="GO" id="GO:0005886">
    <property type="term" value="C:plasma membrane"/>
    <property type="evidence" value="ECO:0007669"/>
    <property type="project" value="TreeGrafter"/>
</dbReference>
<dbReference type="GO" id="GO:0047126">
    <property type="term" value="F:N5-(carboxyethyl)ornithine synthase activity"/>
    <property type="evidence" value="ECO:0007669"/>
    <property type="project" value="InterPro"/>
</dbReference>
<evidence type="ECO:0000313" key="7">
    <source>
        <dbReference type="Proteomes" id="UP000681131"/>
    </source>
</evidence>
<dbReference type="AlphaFoldDB" id="A0A2Z4XWQ9"/>
<dbReference type="GO" id="GO:0000286">
    <property type="term" value="F:alanine dehydrogenase activity"/>
    <property type="evidence" value="ECO:0007669"/>
    <property type="project" value="TreeGrafter"/>
</dbReference>
<dbReference type="PANTHER" id="PTHR42795:SF1">
    <property type="entry name" value="ALANINE DEHYDROGENASE"/>
    <property type="match status" value="1"/>
</dbReference>
<keyword evidence="1" id="KW-0560">Oxidoreductase</keyword>
<dbReference type="Pfam" id="PF01262">
    <property type="entry name" value="AlaDh_PNT_C"/>
    <property type="match status" value="1"/>
</dbReference>
<dbReference type="Proteomes" id="UP000681131">
    <property type="component" value="Chromosome"/>
</dbReference>
<feature type="domain" description="Alanine dehydrogenase/pyridine nucleotide transhydrogenase N-terminal" evidence="3">
    <location>
        <begin position="7"/>
        <end position="144"/>
    </location>
</feature>
<dbReference type="SMART" id="SM01002">
    <property type="entry name" value="AlaDh_PNT_C"/>
    <property type="match status" value="1"/>
</dbReference>
<reference evidence="5 7" key="2">
    <citation type="submission" date="2019-08" db="EMBL/GenBank/DDBJ databases">
        <title>Complete genome sequences of Francisella adeliensis (FSC1325 and FSC1326).</title>
        <authorList>
            <person name="Ohrman C."/>
            <person name="Uneklint I."/>
            <person name="Vallesi A."/>
            <person name="Karlsson L."/>
            <person name="Sjodin A."/>
        </authorList>
    </citation>
    <scope>NUCLEOTIDE SEQUENCE [LARGE SCALE GENOMIC DNA]</scope>
    <source>
        <strain evidence="5 7">FSC1325</strain>
    </source>
</reference>
<name>A0A2Z4XWQ9_9GAMM</name>
<keyword evidence="7" id="KW-1185">Reference proteome</keyword>
<dbReference type="OrthoDB" id="5918420at2"/>
<evidence type="ECO:0000313" key="5">
    <source>
        <dbReference type="EMBL" id="QIW11359.1"/>
    </source>
</evidence>
<dbReference type="SUPFAM" id="SSF51735">
    <property type="entry name" value="NAD(P)-binding Rossmann-fold domains"/>
    <property type="match status" value="1"/>
</dbReference>
<proteinExistence type="predicted"/>
<accession>A0A2Z4XWQ9</accession>
<dbReference type="Gene3D" id="3.40.50.720">
    <property type="entry name" value="NAD(P)-binding Rossmann-like Domain"/>
    <property type="match status" value="2"/>
</dbReference>
<evidence type="ECO:0000313" key="4">
    <source>
        <dbReference type="EMBL" id="AXA33130.1"/>
    </source>
</evidence>
<dbReference type="SUPFAM" id="SSF52283">
    <property type="entry name" value="Formate/glycerate dehydrogenase catalytic domain-like"/>
    <property type="match status" value="1"/>
</dbReference>
<feature type="domain" description="Alanine dehydrogenase/pyridine nucleotide transhydrogenase NAD(H)-binding" evidence="2">
    <location>
        <begin position="155"/>
        <end position="297"/>
    </location>
</feature>
<dbReference type="InterPro" id="IPR007886">
    <property type="entry name" value="AlaDH/PNT_N"/>
</dbReference>
<reference evidence="4 6" key="1">
    <citation type="submission" date="2017-06" db="EMBL/GenBank/DDBJ databases">
        <title>Complete genome of Francisella adeliensis.</title>
        <authorList>
            <person name="Vallesi A."/>
            <person name="Sjodin A."/>
        </authorList>
    </citation>
    <scope>NUCLEOTIDE SEQUENCE [LARGE SCALE GENOMIC DNA]</scope>
    <source>
        <strain evidence="4 6">FDC440</strain>
    </source>
</reference>
<evidence type="ECO:0000313" key="6">
    <source>
        <dbReference type="Proteomes" id="UP000251120"/>
    </source>
</evidence>
<dbReference type="Pfam" id="PF05222">
    <property type="entry name" value="AlaDh_PNT_N"/>
    <property type="match status" value="1"/>
</dbReference>
<dbReference type="KEGG" id="fad:CDH04_01265"/>
<dbReference type="Proteomes" id="UP000251120">
    <property type="component" value="Chromosome"/>
</dbReference>
<gene>
    <name evidence="4" type="ORF">CDH04_01265</name>
    <name evidence="5" type="ORF">FZC43_01265</name>
</gene>
<dbReference type="InterPro" id="IPR046951">
    <property type="entry name" value="CEOS"/>
</dbReference>
<dbReference type="GO" id="GO:0006524">
    <property type="term" value="P:alanine catabolic process"/>
    <property type="evidence" value="ECO:0007669"/>
    <property type="project" value="TreeGrafter"/>
</dbReference>
<protein>
    <submittedName>
        <fullName evidence="4">Alanine dehydrogenase</fullName>
    </submittedName>
</protein>
<dbReference type="RefSeq" id="WP_112869304.1">
    <property type="nucleotide sequence ID" value="NZ_CP021781.1"/>
</dbReference>
<dbReference type="PANTHER" id="PTHR42795">
    <property type="entry name" value="ALANINE DEHYDROGENASE"/>
    <property type="match status" value="1"/>
</dbReference>
<sequence length="368" mass="41722">MNKLTFGVIGTSRKENEQRLPIHPDHISEIPKEIREQLIFESGYGKSMNISDEKIASQTGGIASRDEILKSIGNIILAKPVLQDLMDIKDESIVWGWSHCVQQKEITQIAIDKKLTLLAFEDMYSLQDDKKTPRHSFWQNNELAGYCAVLHALQLKATDGRYGEQKKILIIGFGAVSRGAIYALQGRGFKDITVCSRRTIADLQDVINGCKYVRVSEDLSENKKLINLISKSDIIVNGILQDPNNPTIFINKKNFAKIKPNSLIIDVSCDEEMGFYFSKPTSFKKPMFKVESIDYYGVDHTPSYLWESTSRCISETVLSYLPNVILKKESGAKSKTLENSINIKNGMIQNSKIISFQNREDTYPYKYI</sequence>
<dbReference type="InterPro" id="IPR036291">
    <property type="entry name" value="NAD(P)-bd_dom_sf"/>
</dbReference>
<organism evidence="4 6">
    <name type="scientific">Francisella adeliensis</name>
    <dbReference type="NCBI Taxonomy" id="2007306"/>
    <lineage>
        <taxon>Bacteria</taxon>
        <taxon>Pseudomonadati</taxon>
        <taxon>Pseudomonadota</taxon>
        <taxon>Gammaproteobacteria</taxon>
        <taxon>Thiotrichales</taxon>
        <taxon>Francisellaceae</taxon>
        <taxon>Francisella</taxon>
    </lineage>
</organism>
<evidence type="ECO:0000256" key="1">
    <source>
        <dbReference type="ARBA" id="ARBA00023002"/>
    </source>
</evidence>